<dbReference type="Gene3D" id="3.40.50.300">
    <property type="entry name" value="P-loop containing nucleotide triphosphate hydrolases"/>
    <property type="match status" value="1"/>
</dbReference>
<feature type="region of interest" description="Disordered" evidence="5">
    <location>
        <begin position="1"/>
        <end position="30"/>
    </location>
</feature>
<keyword evidence="4 7" id="KW-0067">ATP-binding</keyword>
<keyword evidence="2" id="KW-0813">Transport</keyword>
<dbReference type="EMBL" id="PEVB01000102">
    <property type="protein sequence ID" value="PIV06785.1"/>
    <property type="molecule type" value="Genomic_DNA"/>
</dbReference>
<proteinExistence type="inferred from homology"/>
<gene>
    <name evidence="7" type="ORF">COS53_03730</name>
</gene>
<reference evidence="8" key="1">
    <citation type="submission" date="2017-09" db="EMBL/GenBank/DDBJ databases">
        <title>Depth-based differentiation of microbial function through sediment-hosted aquifers and enrichment of novel symbionts in the deep terrestrial subsurface.</title>
        <authorList>
            <person name="Probst A.J."/>
            <person name="Ladd B."/>
            <person name="Jarett J.K."/>
            <person name="Geller-Mcgrath D.E."/>
            <person name="Sieber C.M.K."/>
            <person name="Emerson J.B."/>
            <person name="Anantharaman K."/>
            <person name="Thomas B.C."/>
            <person name="Malmstrom R."/>
            <person name="Stieglmeier M."/>
            <person name="Klingl A."/>
            <person name="Woyke T."/>
            <person name="Ryan C.M."/>
            <person name="Banfield J.F."/>
        </authorList>
    </citation>
    <scope>NUCLEOTIDE SEQUENCE [LARGE SCALE GENOMIC DNA]</scope>
</reference>
<evidence type="ECO:0000256" key="4">
    <source>
        <dbReference type="ARBA" id="ARBA00022840"/>
    </source>
</evidence>
<evidence type="ECO:0000256" key="2">
    <source>
        <dbReference type="ARBA" id="ARBA00022448"/>
    </source>
</evidence>
<protein>
    <submittedName>
        <fullName evidence="7">ABC transporter ATP-binding protein</fullName>
    </submittedName>
</protein>
<dbReference type="InterPro" id="IPR003593">
    <property type="entry name" value="AAA+_ATPase"/>
</dbReference>
<dbReference type="Proteomes" id="UP000229191">
    <property type="component" value="Unassembled WGS sequence"/>
</dbReference>
<dbReference type="PANTHER" id="PTHR46743:SF2">
    <property type="entry name" value="TEICHOIC ACIDS EXPORT ATP-BINDING PROTEIN TAGH"/>
    <property type="match status" value="1"/>
</dbReference>
<dbReference type="SUPFAM" id="SSF52540">
    <property type="entry name" value="P-loop containing nucleoside triphosphate hydrolases"/>
    <property type="match status" value="1"/>
</dbReference>
<sequence length="271" mass="30132">MKNKSSSLSPPANQRTSAPSPPANQRTSEPVINFSHVVKNFSRNNQKTFKEFLPALLMGEKTKVGFTALDDISFEIKRGETVGIIGPNGSGKSTILKLVAGVMSPTSGKVFTQGKISPLIELGAGMHPELTGRENIYLNGAILGLKKTQIKQYLQEIIDFSEIEEFIDQPIKHYSSGMYMRLAFSIAIHVNPEILLVDEILAVGDTDFQAKCFKRMEEFKAAENITTIFVSHSLSQVESFCTRVIYLNHHQILFDGNPTEAIQKYFSETNK</sequence>
<dbReference type="PROSITE" id="PS50893">
    <property type="entry name" value="ABC_TRANSPORTER_2"/>
    <property type="match status" value="1"/>
</dbReference>
<dbReference type="CDD" id="cd03220">
    <property type="entry name" value="ABC_KpsT_Wzt"/>
    <property type="match status" value="1"/>
</dbReference>
<keyword evidence="3" id="KW-0547">Nucleotide-binding</keyword>
<dbReference type="Pfam" id="PF00005">
    <property type="entry name" value="ABC_tran"/>
    <property type="match status" value="1"/>
</dbReference>
<dbReference type="GO" id="GO:0005524">
    <property type="term" value="F:ATP binding"/>
    <property type="evidence" value="ECO:0007669"/>
    <property type="project" value="UniProtKB-KW"/>
</dbReference>
<evidence type="ECO:0000256" key="5">
    <source>
        <dbReference type="SAM" id="MobiDB-lite"/>
    </source>
</evidence>
<name>A0A2M7BMU6_9BACT</name>
<organism evidence="7 8">
    <name type="scientific">Candidatus Shapirobacteria bacterium CG03_land_8_20_14_0_80_35_14</name>
    <dbReference type="NCBI Taxonomy" id="1974878"/>
    <lineage>
        <taxon>Bacteria</taxon>
        <taxon>Candidatus Shapironibacteriota</taxon>
    </lineage>
</organism>
<comment type="caution">
    <text evidence="7">The sequence shown here is derived from an EMBL/GenBank/DDBJ whole genome shotgun (WGS) entry which is preliminary data.</text>
</comment>
<evidence type="ECO:0000256" key="3">
    <source>
        <dbReference type="ARBA" id="ARBA00022741"/>
    </source>
</evidence>
<comment type="similarity">
    <text evidence="1">Belongs to the ABC transporter superfamily.</text>
</comment>
<dbReference type="PANTHER" id="PTHR46743">
    <property type="entry name" value="TEICHOIC ACIDS EXPORT ATP-BINDING PROTEIN TAGH"/>
    <property type="match status" value="1"/>
</dbReference>
<dbReference type="GO" id="GO:0016020">
    <property type="term" value="C:membrane"/>
    <property type="evidence" value="ECO:0007669"/>
    <property type="project" value="InterPro"/>
</dbReference>
<evidence type="ECO:0000259" key="6">
    <source>
        <dbReference type="PROSITE" id="PS50893"/>
    </source>
</evidence>
<evidence type="ECO:0000256" key="1">
    <source>
        <dbReference type="ARBA" id="ARBA00005417"/>
    </source>
</evidence>
<dbReference type="InterPro" id="IPR050683">
    <property type="entry name" value="Bact_Polysacc_Export_ATP-bd"/>
</dbReference>
<evidence type="ECO:0000313" key="7">
    <source>
        <dbReference type="EMBL" id="PIV06785.1"/>
    </source>
</evidence>
<accession>A0A2M7BMU6</accession>
<dbReference type="AlphaFoldDB" id="A0A2M7BMU6"/>
<dbReference type="InterPro" id="IPR027417">
    <property type="entry name" value="P-loop_NTPase"/>
</dbReference>
<dbReference type="SMART" id="SM00382">
    <property type="entry name" value="AAA"/>
    <property type="match status" value="1"/>
</dbReference>
<dbReference type="GO" id="GO:0016887">
    <property type="term" value="F:ATP hydrolysis activity"/>
    <property type="evidence" value="ECO:0007669"/>
    <property type="project" value="InterPro"/>
</dbReference>
<dbReference type="InterPro" id="IPR015860">
    <property type="entry name" value="ABC_transpr_TagH-like"/>
</dbReference>
<dbReference type="InterPro" id="IPR003439">
    <property type="entry name" value="ABC_transporter-like_ATP-bd"/>
</dbReference>
<feature type="domain" description="ABC transporter" evidence="6">
    <location>
        <begin position="32"/>
        <end position="271"/>
    </location>
</feature>
<evidence type="ECO:0000313" key="8">
    <source>
        <dbReference type="Proteomes" id="UP000229191"/>
    </source>
</evidence>
<dbReference type="GO" id="GO:0140359">
    <property type="term" value="F:ABC-type transporter activity"/>
    <property type="evidence" value="ECO:0007669"/>
    <property type="project" value="InterPro"/>
</dbReference>